<gene>
    <name evidence="3" type="ORF">DD902_16735</name>
</gene>
<dbReference type="RefSeq" id="WP_369333288.1">
    <property type="nucleotide sequence ID" value="NZ_QEIT01000898.1"/>
</dbReference>
<dbReference type="GO" id="GO:0016787">
    <property type="term" value="F:hydrolase activity"/>
    <property type="evidence" value="ECO:0007669"/>
    <property type="project" value="UniProtKB-KW"/>
</dbReference>
<dbReference type="EMBL" id="QEIT01000898">
    <property type="protein sequence ID" value="PWZ65438.1"/>
    <property type="molecule type" value="Genomic_DNA"/>
</dbReference>
<protein>
    <submittedName>
        <fullName evidence="3">Acyl-CoA thioesterase</fullName>
    </submittedName>
</protein>
<name>A0A317YMG8_STAPS</name>
<dbReference type="Proteomes" id="UP000246800">
    <property type="component" value="Unassembled WGS sequence"/>
</dbReference>
<evidence type="ECO:0000313" key="3">
    <source>
        <dbReference type="EMBL" id="PWZ65438.1"/>
    </source>
</evidence>
<dbReference type="InterPro" id="IPR029069">
    <property type="entry name" value="HotDog_dom_sf"/>
</dbReference>
<evidence type="ECO:0000256" key="1">
    <source>
        <dbReference type="PROSITE-ProRule" id="PRU01106"/>
    </source>
</evidence>
<dbReference type="InterPro" id="IPR033120">
    <property type="entry name" value="HOTDOG_ACOT"/>
</dbReference>
<keyword evidence="1" id="KW-0378">Hydrolase</keyword>
<organism evidence="3 4">
    <name type="scientific">Staphylococcus pseudintermedius</name>
    <dbReference type="NCBI Taxonomy" id="283734"/>
    <lineage>
        <taxon>Bacteria</taxon>
        <taxon>Bacillati</taxon>
        <taxon>Bacillota</taxon>
        <taxon>Bacilli</taxon>
        <taxon>Bacillales</taxon>
        <taxon>Staphylococcaceae</taxon>
        <taxon>Staphylococcus</taxon>
        <taxon>Staphylococcus intermedius group</taxon>
    </lineage>
</organism>
<dbReference type="AlphaFoldDB" id="A0A317YMG8"/>
<feature type="non-terminal residue" evidence="3">
    <location>
        <position position="1"/>
    </location>
</feature>
<reference evidence="3 4" key="1">
    <citation type="journal article" date="2018" name="Vet. Microbiol.">
        <title>Clonal diversity and geographic distribution of methicillin-resistant Staphylococcus pseudintermedius from Australian animals: Discovery of novel sequence types.</title>
        <authorList>
            <person name="Worthing K.A."/>
            <person name="Abraham S."/>
            <person name="Coombs G.W."/>
            <person name="Pang S."/>
            <person name="Saputra S."/>
            <person name="Jordan D."/>
            <person name="Trott D.J."/>
            <person name="Norris J.M."/>
        </authorList>
    </citation>
    <scope>NUCLEOTIDE SEQUENCE [LARGE SCALE GENOMIC DNA]</scope>
    <source>
        <strain evidence="3 4">ST525 1</strain>
    </source>
</reference>
<evidence type="ECO:0000313" key="4">
    <source>
        <dbReference type="Proteomes" id="UP000246800"/>
    </source>
</evidence>
<comment type="caution">
    <text evidence="3">The sequence shown here is derived from an EMBL/GenBank/DDBJ whole genome shotgun (WGS) entry which is preliminary data.</text>
</comment>
<feature type="domain" description="HotDog ACOT-type" evidence="2">
    <location>
        <begin position="1"/>
        <end position="45"/>
    </location>
</feature>
<proteinExistence type="predicted"/>
<evidence type="ECO:0000259" key="2">
    <source>
        <dbReference type="PROSITE" id="PS51770"/>
    </source>
</evidence>
<dbReference type="PROSITE" id="PS51770">
    <property type="entry name" value="HOTDOG_ACOT"/>
    <property type="match status" value="1"/>
</dbReference>
<accession>A0A317YMG8</accession>
<dbReference type="SUPFAM" id="SSF54637">
    <property type="entry name" value="Thioesterase/thiol ester dehydrase-isomerase"/>
    <property type="match status" value="1"/>
</dbReference>
<dbReference type="Gene3D" id="3.10.129.10">
    <property type="entry name" value="Hotdog Thioesterase"/>
    <property type="match status" value="1"/>
</dbReference>
<sequence>VESYVSGTHHKSMEVFVKIIGENLTTGERYLAATCFTTFVAVPSHMNEETEFTVPKVIPDTAEEKLVCAGYEKRRKQRLQEREDYRALAAQLSTDLHWLKNEGIDD</sequence>